<feature type="binding site" evidence="4">
    <location>
        <position position="141"/>
    </location>
    <ligand>
        <name>D-ribulose 5-phosphate</name>
        <dbReference type="ChEBI" id="CHEBI:58121"/>
    </ligand>
</feature>
<proteinExistence type="inferred from homology"/>
<dbReference type="PIRSF" id="PIRSF005384">
    <property type="entry name" value="RpiB_LacA_B"/>
    <property type="match status" value="1"/>
</dbReference>
<gene>
    <name evidence="5" type="primary">rpiB</name>
    <name evidence="5" type="ORF">FXF49_01495</name>
</gene>
<dbReference type="PANTHER" id="PTHR30345">
    <property type="entry name" value="RIBOSE-5-PHOSPHATE ISOMERASE B"/>
    <property type="match status" value="1"/>
</dbReference>
<evidence type="ECO:0000256" key="4">
    <source>
        <dbReference type="PIRSR" id="PIRSR005384-2"/>
    </source>
</evidence>
<dbReference type="GO" id="GO:0004751">
    <property type="term" value="F:ribose-5-phosphate isomerase activity"/>
    <property type="evidence" value="ECO:0007669"/>
    <property type="project" value="UniProtKB-EC"/>
</dbReference>
<comment type="similarity">
    <text evidence="1">Belongs to the LacAB/RpiB family.</text>
</comment>
<feature type="active site" description="Proton donor" evidence="3">
    <location>
        <position position="103"/>
    </location>
</feature>
<feature type="binding site" evidence="4">
    <location>
        <begin position="71"/>
        <end position="75"/>
    </location>
    <ligand>
        <name>D-ribulose 5-phosphate</name>
        <dbReference type="ChEBI" id="CHEBI:58121"/>
    </ligand>
</feature>
<evidence type="ECO:0000256" key="1">
    <source>
        <dbReference type="ARBA" id="ARBA00008754"/>
    </source>
</evidence>
<dbReference type="NCBIfam" id="TIGR01120">
    <property type="entry name" value="rpiB"/>
    <property type="match status" value="1"/>
</dbReference>
<organism evidence="5 6">
    <name type="scientific">Flexistipes sinusarabici</name>
    <dbReference type="NCBI Taxonomy" id="2352"/>
    <lineage>
        <taxon>Bacteria</taxon>
        <taxon>Pseudomonadati</taxon>
        <taxon>Deferribacterota</taxon>
        <taxon>Deferribacteres</taxon>
        <taxon>Deferribacterales</taxon>
        <taxon>Flexistipitaceae</taxon>
        <taxon>Flexistipes</taxon>
    </lineage>
</organism>
<sequence length="163" mass="18232">MNKADNTIGVASDHGGFHLKLKITEFLKEDNYQVVDYGTNNGDSVDYPDYAYKVVMGILNNEIGRGIIMCGTGIGISITANRFPGIRAALCWDEYSAKMSKEHNNANILAFGGRTTDFETATKIVSAWLNTQFESGRHLRRIEKIDDLAINFWSKYLKNKEGV</sequence>
<dbReference type="EC" id="5.3.1.6" evidence="5"/>
<reference evidence="5 6" key="1">
    <citation type="submission" date="2019-08" db="EMBL/GenBank/DDBJ databases">
        <title>Genomic characterization of a novel candidate phylum (ARYD3) from a high temperature, high salinity tertiary oil reservoir in north central Oklahoma, USA.</title>
        <authorList>
            <person name="Youssef N.H."/>
            <person name="Yadav A."/>
            <person name="Elshahed M.S."/>
        </authorList>
    </citation>
    <scope>NUCLEOTIDE SEQUENCE [LARGE SCALE GENOMIC DNA]</scope>
    <source>
        <strain evidence="5">ARYD1</strain>
    </source>
</reference>
<name>A0A5D0MTC0_FLESI</name>
<feature type="binding site" evidence="4">
    <location>
        <position position="114"/>
    </location>
    <ligand>
        <name>D-ribulose 5-phosphate</name>
        <dbReference type="ChEBI" id="CHEBI:58121"/>
    </ligand>
</feature>
<dbReference type="NCBIfam" id="TIGR00689">
    <property type="entry name" value="rpiB_lacA_lacB"/>
    <property type="match status" value="1"/>
</dbReference>
<dbReference type="Proteomes" id="UP000323337">
    <property type="component" value="Unassembled WGS sequence"/>
</dbReference>
<dbReference type="GO" id="GO:0019316">
    <property type="term" value="P:D-allose catabolic process"/>
    <property type="evidence" value="ECO:0007669"/>
    <property type="project" value="TreeGrafter"/>
</dbReference>
<dbReference type="InterPro" id="IPR003500">
    <property type="entry name" value="RpiB_LacA_LacB"/>
</dbReference>
<dbReference type="InterPro" id="IPR004785">
    <property type="entry name" value="RpiB"/>
</dbReference>
<feature type="binding site" evidence="4">
    <location>
        <position position="104"/>
    </location>
    <ligand>
        <name>D-ribulose 5-phosphate</name>
        <dbReference type="ChEBI" id="CHEBI:58121"/>
    </ligand>
</feature>
<dbReference type="EMBL" id="VSIV01000044">
    <property type="protein sequence ID" value="TYB35358.1"/>
    <property type="molecule type" value="Genomic_DNA"/>
</dbReference>
<dbReference type="AlphaFoldDB" id="A0A5D0MTC0"/>
<protein>
    <submittedName>
        <fullName evidence="5">Ribose 5-phosphate isomerase B</fullName>
        <ecNumber evidence="5">5.3.1.6</ecNumber>
    </submittedName>
</protein>
<evidence type="ECO:0000313" key="6">
    <source>
        <dbReference type="Proteomes" id="UP000323337"/>
    </source>
</evidence>
<evidence type="ECO:0000313" key="5">
    <source>
        <dbReference type="EMBL" id="TYB35358.1"/>
    </source>
</evidence>
<dbReference type="GO" id="GO:0009052">
    <property type="term" value="P:pentose-phosphate shunt, non-oxidative branch"/>
    <property type="evidence" value="ECO:0007669"/>
    <property type="project" value="TreeGrafter"/>
</dbReference>
<accession>A0A5D0MTC0</accession>
<dbReference type="InterPro" id="IPR036569">
    <property type="entry name" value="RpiB_LacA_LacB_sf"/>
</dbReference>
<evidence type="ECO:0000256" key="3">
    <source>
        <dbReference type="PIRSR" id="PIRSR005384-1"/>
    </source>
</evidence>
<dbReference type="PANTHER" id="PTHR30345:SF0">
    <property type="entry name" value="DNA DAMAGE-REPAIR_TOLERATION PROTEIN DRT102"/>
    <property type="match status" value="1"/>
</dbReference>
<feature type="binding site" evidence="4">
    <location>
        <position position="137"/>
    </location>
    <ligand>
        <name>D-ribulose 5-phosphate</name>
        <dbReference type="ChEBI" id="CHEBI:58121"/>
    </ligand>
</feature>
<evidence type="ECO:0000256" key="2">
    <source>
        <dbReference type="ARBA" id="ARBA00023235"/>
    </source>
</evidence>
<dbReference type="NCBIfam" id="NF004051">
    <property type="entry name" value="PRK05571.1"/>
    <property type="match status" value="1"/>
</dbReference>
<keyword evidence="2 5" id="KW-0413">Isomerase</keyword>
<dbReference type="RefSeq" id="WP_303700147.1">
    <property type="nucleotide sequence ID" value="NZ_VSIV01000044.1"/>
</dbReference>
<feature type="active site" description="Proton acceptor" evidence="3">
    <location>
        <position position="70"/>
    </location>
</feature>
<comment type="caution">
    <text evidence="5">The sequence shown here is derived from an EMBL/GenBank/DDBJ whole genome shotgun (WGS) entry which is preliminary data.</text>
</comment>
<dbReference type="SUPFAM" id="SSF89623">
    <property type="entry name" value="Ribose/Galactose isomerase RpiB/AlsB"/>
    <property type="match status" value="1"/>
</dbReference>
<dbReference type="Pfam" id="PF02502">
    <property type="entry name" value="LacAB_rpiB"/>
    <property type="match status" value="1"/>
</dbReference>
<dbReference type="Gene3D" id="3.40.1400.10">
    <property type="entry name" value="Sugar-phosphate isomerase, RpiB/LacA/LacB"/>
    <property type="match status" value="1"/>
</dbReference>
<feature type="binding site" evidence="4">
    <location>
        <begin position="13"/>
        <end position="14"/>
    </location>
    <ligand>
        <name>D-ribulose 5-phosphate</name>
        <dbReference type="ChEBI" id="CHEBI:58121"/>
    </ligand>
</feature>